<evidence type="ECO:0000256" key="9">
    <source>
        <dbReference type="ARBA" id="ARBA00031349"/>
    </source>
</evidence>
<organism evidence="13 14">
    <name type="scientific">Paramarasmius palmivorus</name>
    <dbReference type="NCBI Taxonomy" id="297713"/>
    <lineage>
        <taxon>Eukaryota</taxon>
        <taxon>Fungi</taxon>
        <taxon>Dikarya</taxon>
        <taxon>Basidiomycota</taxon>
        <taxon>Agaricomycotina</taxon>
        <taxon>Agaricomycetes</taxon>
        <taxon>Agaricomycetidae</taxon>
        <taxon>Agaricales</taxon>
        <taxon>Marasmiineae</taxon>
        <taxon>Marasmiaceae</taxon>
        <taxon>Paramarasmius</taxon>
    </lineage>
</organism>
<evidence type="ECO:0000259" key="12">
    <source>
        <dbReference type="Pfam" id="PF00793"/>
    </source>
</evidence>
<evidence type="ECO:0000313" key="13">
    <source>
        <dbReference type="EMBL" id="KAK7039142.1"/>
    </source>
</evidence>
<comment type="catalytic activity">
    <reaction evidence="11">
        <text>D-erythrose 4-phosphate + phosphoenolpyruvate + H2O = 7-phospho-2-dehydro-3-deoxy-D-arabino-heptonate + phosphate</text>
        <dbReference type="Rhea" id="RHEA:14717"/>
        <dbReference type="ChEBI" id="CHEBI:15377"/>
        <dbReference type="ChEBI" id="CHEBI:16897"/>
        <dbReference type="ChEBI" id="CHEBI:43474"/>
        <dbReference type="ChEBI" id="CHEBI:58394"/>
        <dbReference type="ChEBI" id="CHEBI:58702"/>
        <dbReference type="EC" id="2.5.1.54"/>
    </reaction>
</comment>
<dbReference type="InterPro" id="IPR006219">
    <property type="entry name" value="DAHP_synth_1"/>
</dbReference>
<dbReference type="Gene3D" id="3.20.20.70">
    <property type="entry name" value="Aldolase class I"/>
    <property type="match status" value="1"/>
</dbReference>
<dbReference type="SUPFAM" id="SSF51569">
    <property type="entry name" value="Aldolase"/>
    <property type="match status" value="1"/>
</dbReference>
<feature type="domain" description="DAHP synthetase I/KDSA" evidence="12">
    <location>
        <begin position="57"/>
        <end position="106"/>
    </location>
</feature>
<dbReference type="EMBL" id="JAYKXP010000039">
    <property type="protein sequence ID" value="KAK7039142.1"/>
    <property type="molecule type" value="Genomic_DNA"/>
</dbReference>
<gene>
    <name evidence="13" type="ORF">VNI00_010046</name>
</gene>
<comment type="pathway">
    <text evidence="2">Metabolic intermediate biosynthesis; chorismate biosynthesis; chorismate from D-erythrose 4-phosphate and phosphoenolpyruvate: step 1/7.</text>
</comment>
<evidence type="ECO:0000256" key="3">
    <source>
        <dbReference type="ARBA" id="ARBA00007985"/>
    </source>
</evidence>
<dbReference type="InterPro" id="IPR006218">
    <property type="entry name" value="DAHP1/KDSA"/>
</dbReference>
<evidence type="ECO:0000256" key="4">
    <source>
        <dbReference type="ARBA" id="ARBA00012694"/>
    </source>
</evidence>
<evidence type="ECO:0000256" key="8">
    <source>
        <dbReference type="ARBA" id="ARBA00031111"/>
    </source>
</evidence>
<proteinExistence type="inferred from homology"/>
<dbReference type="GO" id="GO:0009073">
    <property type="term" value="P:aromatic amino acid family biosynthetic process"/>
    <property type="evidence" value="ECO:0007669"/>
    <property type="project" value="UniProtKB-KW"/>
</dbReference>
<keyword evidence="7" id="KW-0057">Aromatic amino acid biosynthesis</keyword>
<dbReference type="Pfam" id="PF00793">
    <property type="entry name" value="DAHP_synth_1"/>
    <property type="match status" value="1"/>
</dbReference>
<evidence type="ECO:0000256" key="10">
    <source>
        <dbReference type="ARBA" id="ARBA00032193"/>
    </source>
</evidence>
<evidence type="ECO:0000256" key="2">
    <source>
        <dbReference type="ARBA" id="ARBA00004688"/>
    </source>
</evidence>
<dbReference type="EC" id="2.5.1.54" evidence="4"/>
<name>A0AAW0CJM8_9AGAR</name>
<comment type="function">
    <text evidence="1">Stereospecific condensation of phosphoenolpyruvate (PEP) and D-erythrose-4-phosphate (E4P) giving rise to 3-deoxy-D-arabino-heptulosonate-7-phosphate (DAHP).</text>
</comment>
<protein>
    <recommendedName>
        <fullName evidence="4">3-deoxy-7-phosphoheptulonate synthase</fullName>
        <ecNumber evidence="4">2.5.1.54</ecNumber>
    </recommendedName>
    <alternativeName>
        <fullName evidence="10">3-deoxy-D-arabino-heptulosonate 7-phosphate synthase</fullName>
    </alternativeName>
    <alternativeName>
        <fullName evidence="9">DAHP synthase</fullName>
    </alternativeName>
    <alternativeName>
        <fullName evidence="8">Phospho-2-keto-3-deoxyheptonate aldolase</fullName>
    </alternativeName>
</protein>
<dbReference type="GO" id="GO:0005737">
    <property type="term" value="C:cytoplasm"/>
    <property type="evidence" value="ECO:0007669"/>
    <property type="project" value="TreeGrafter"/>
</dbReference>
<evidence type="ECO:0000256" key="6">
    <source>
        <dbReference type="ARBA" id="ARBA00022679"/>
    </source>
</evidence>
<evidence type="ECO:0000256" key="7">
    <source>
        <dbReference type="ARBA" id="ARBA00023141"/>
    </source>
</evidence>
<keyword evidence="5" id="KW-0028">Amino-acid biosynthesis</keyword>
<comment type="similarity">
    <text evidence="3">Belongs to the class-I DAHP synthase family.</text>
</comment>
<accession>A0AAW0CJM8</accession>
<evidence type="ECO:0000256" key="1">
    <source>
        <dbReference type="ARBA" id="ARBA00003726"/>
    </source>
</evidence>
<dbReference type="GO" id="GO:0008652">
    <property type="term" value="P:amino acid biosynthetic process"/>
    <property type="evidence" value="ECO:0007669"/>
    <property type="project" value="UniProtKB-KW"/>
</dbReference>
<keyword evidence="14" id="KW-1185">Reference proteome</keyword>
<dbReference type="InterPro" id="IPR013785">
    <property type="entry name" value="Aldolase_TIM"/>
</dbReference>
<keyword evidence="6" id="KW-0808">Transferase</keyword>
<evidence type="ECO:0000256" key="5">
    <source>
        <dbReference type="ARBA" id="ARBA00022605"/>
    </source>
</evidence>
<dbReference type="GO" id="GO:0003849">
    <property type="term" value="F:3-deoxy-7-phosphoheptulonate synthase activity"/>
    <property type="evidence" value="ECO:0007669"/>
    <property type="project" value="UniProtKB-EC"/>
</dbReference>
<evidence type="ECO:0000256" key="11">
    <source>
        <dbReference type="ARBA" id="ARBA00047508"/>
    </source>
</evidence>
<dbReference type="AlphaFoldDB" id="A0AAW0CJM8"/>
<dbReference type="PANTHER" id="PTHR21225:SF12">
    <property type="entry name" value="PHOSPHO-2-DEHYDRO-3-DEOXYHEPTONATE ALDOLASE, TYROSINE-INHIBITED"/>
    <property type="match status" value="1"/>
</dbReference>
<reference evidence="13 14" key="1">
    <citation type="submission" date="2024-01" db="EMBL/GenBank/DDBJ databases">
        <title>A draft genome for a cacao thread blight-causing isolate of Paramarasmius palmivorus.</title>
        <authorList>
            <person name="Baruah I.K."/>
            <person name="Bukari Y."/>
            <person name="Amoako-Attah I."/>
            <person name="Meinhardt L.W."/>
            <person name="Bailey B.A."/>
            <person name="Cohen S.P."/>
        </authorList>
    </citation>
    <scope>NUCLEOTIDE SEQUENCE [LARGE SCALE GENOMIC DNA]</scope>
    <source>
        <strain evidence="13 14">GH-12</strain>
    </source>
</reference>
<evidence type="ECO:0000313" key="14">
    <source>
        <dbReference type="Proteomes" id="UP001383192"/>
    </source>
</evidence>
<dbReference type="Proteomes" id="UP001383192">
    <property type="component" value="Unassembled WGS sequence"/>
</dbReference>
<sequence>MVSPHPDFDDTKKVEQYLQDRRVLGYDPLVQPALLRHEIVSSKNSHRTIALARYTASRIISGNDDRLLVIVGPCSIHSPEQALEYARLLKERIPSWSNLLIIMRAYL</sequence>
<dbReference type="PANTHER" id="PTHR21225">
    <property type="entry name" value="PHOSPHO-2-DEHYDRO-3-DEOXYHEPTONATE ALDOLASE DAHP SYNTHETASE"/>
    <property type="match status" value="1"/>
</dbReference>
<comment type="caution">
    <text evidence="13">The sequence shown here is derived from an EMBL/GenBank/DDBJ whole genome shotgun (WGS) entry which is preliminary data.</text>
</comment>